<sequence length="124" mass="14627">MILDLISEFIFEMSLYSIFLMVIVSSFTTFNFLYQQTEKFKQQHLNVERNFITNKRPLSLNGSIGKRMVNHAQRTVKRLEGPEDDDAGDYIPSFYPYKTKRGGLLWSNLYSHRAKNIRSLFLFC</sequence>
<dbReference type="RefSeq" id="WP_170226702.1">
    <property type="nucleotide sequence ID" value="NZ_BJXW01000025.1"/>
</dbReference>
<evidence type="ECO:0000256" key="1">
    <source>
        <dbReference type="SAM" id="Phobius"/>
    </source>
</evidence>
<accession>A0A511UZ18</accession>
<dbReference type="AlphaFoldDB" id="A0A511UZ18"/>
<name>A0A511UZ18_9BACI</name>
<evidence type="ECO:0000313" key="3">
    <source>
        <dbReference type="Proteomes" id="UP000321491"/>
    </source>
</evidence>
<keyword evidence="3" id="KW-1185">Reference proteome</keyword>
<keyword evidence="1" id="KW-0472">Membrane</keyword>
<dbReference type="EMBL" id="BJXW01000025">
    <property type="protein sequence ID" value="GEN31886.1"/>
    <property type="molecule type" value="Genomic_DNA"/>
</dbReference>
<proteinExistence type="predicted"/>
<comment type="caution">
    <text evidence="2">The sequence shown here is derived from an EMBL/GenBank/DDBJ whole genome shotgun (WGS) entry which is preliminary data.</text>
</comment>
<gene>
    <name evidence="2" type="ORF">CQU01_21240</name>
</gene>
<keyword evidence="1" id="KW-0812">Transmembrane</keyword>
<reference evidence="2 3" key="1">
    <citation type="submission" date="2019-07" db="EMBL/GenBank/DDBJ databases">
        <title>Whole genome shotgun sequence of Cerasibacillus quisquiliarum NBRC 102429.</title>
        <authorList>
            <person name="Hosoyama A."/>
            <person name="Uohara A."/>
            <person name="Ohji S."/>
            <person name="Ichikawa N."/>
        </authorList>
    </citation>
    <scope>NUCLEOTIDE SEQUENCE [LARGE SCALE GENOMIC DNA]</scope>
    <source>
        <strain evidence="2 3">NBRC 102429</strain>
    </source>
</reference>
<dbReference type="Proteomes" id="UP000321491">
    <property type="component" value="Unassembled WGS sequence"/>
</dbReference>
<organism evidence="2 3">
    <name type="scientific">Cerasibacillus quisquiliarum</name>
    <dbReference type="NCBI Taxonomy" id="227865"/>
    <lineage>
        <taxon>Bacteria</taxon>
        <taxon>Bacillati</taxon>
        <taxon>Bacillota</taxon>
        <taxon>Bacilli</taxon>
        <taxon>Bacillales</taxon>
        <taxon>Bacillaceae</taxon>
        <taxon>Cerasibacillus</taxon>
    </lineage>
</organism>
<feature type="transmembrane region" description="Helical" evidence="1">
    <location>
        <begin position="15"/>
        <end position="34"/>
    </location>
</feature>
<keyword evidence="1" id="KW-1133">Transmembrane helix</keyword>
<evidence type="ECO:0000313" key="2">
    <source>
        <dbReference type="EMBL" id="GEN31886.1"/>
    </source>
</evidence>
<protein>
    <submittedName>
        <fullName evidence="2">Uncharacterized protein</fullName>
    </submittedName>
</protein>